<dbReference type="eggNOG" id="COG1626">
    <property type="taxonomic scope" value="Bacteria"/>
</dbReference>
<dbReference type="PANTHER" id="PTHR23403:SF1">
    <property type="entry name" value="TREHALASE"/>
    <property type="match status" value="1"/>
</dbReference>
<evidence type="ECO:0000256" key="2">
    <source>
        <dbReference type="ARBA" id="ARBA00023295"/>
    </source>
</evidence>
<reference evidence="4" key="1">
    <citation type="submission" date="2016-10" db="EMBL/GenBank/DDBJ databases">
        <authorList>
            <person name="Varghese N."/>
            <person name="Submissions S."/>
        </authorList>
    </citation>
    <scope>NUCLEOTIDE SEQUENCE [LARGE SCALE GENOMIC DNA]</scope>
    <source>
        <strain evidence="4">DSM 24729</strain>
    </source>
</reference>
<dbReference type="PROSITE" id="PS00928">
    <property type="entry name" value="TREHALASE_2"/>
    <property type="match status" value="1"/>
</dbReference>
<keyword evidence="4" id="KW-1185">Reference proteome</keyword>
<keyword evidence="1" id="KW-0378">Hydrolase</keyword>
<dbReference type="Gene3D" id="1.50.10.10">
    <property type="match status" value="1"/>
</dbReference>
<dbReference type="InterPro" id="IPR012341">
    <property type="entry name" value="6hp_glycosidase-like_sf"/>
</dbReference>
<dbReference type="InterPro" id="IPR008928">
    <property type="entry name" value="6-hairpin_glycosidase_sf"/>
</dbReference>
<sequence>MKYYGLLIALLLLGCKNEVKKVPEKPITETPARELKIITTPDELLGDLFAEIQLNQVFEDGKTFVDCTAKFPYDEIKRNYELQKNDSTFNLTAFVHANFEVPTAISSDFKSDTTKTAVEHVTALWPVLTRASDQENELSSLIPLPKSYIVPGGRFREVYYWDSYFTMLGLVESGEFELIENMLDNFAHLIDTVGHIPNGNRTYYITRSQPPFFSQMVKLLAAHKGERVYQKYKEPLKKEYEFWMDGAESTSYAINHAVLTPVGVLNRYYDQGDTPRQESYREDYTQVEKTSGGTKMYRDLRSGAESGWDYSSRWFADGKTMETIETTDILPVDLNALMYGLEEVLITAFQDNSEFTTTLKKSMENRKEFLNRYSYNETLGVFEDYNWVASEPTGVISLATVYPLFFKMTTQEQADGVATYITQNFLKPGGVVTSTNHTGQQWDAPNGWAPLQWMTIVGLENYGHHELAKTIATRWIALNEKVYENTGKFVEKYNVEDMTLDAGGGEYPVQDGFGWSNGVYLALKNQYKKDKNKL</sequence>
<proteinExistence type="predicted"/>
<protein>
    <submittedName>
        <fullName evidence="3">Alpha,alpha-trehalase</fullName>
    </submittedName>
</protein>
<dbReference type="RefSeq" id="WP_074537233.1">
    <property type="nucleotide sequence ID" value="NZ_FNBD01000001.1"/>
</dbReference>
<keyword evidence="2" id="KW-0326">Glycosidase</keyword>
<dbReference type="EMBL" id="FNBD01000001">
    <property type="protein sequence ID" value="SDE47633.1"/>
    <property type="molecule type" value="Genomic_DNA"/>
</dbReference>
<dbReference type="InterPro" id="IPR001661">
    <property type="entry name" value="Glyco_hydro_37"/>
</dbReference>
<name>A0A1G7D7X3_9FLAO</name>
<dbReference type="NCBIfam" id="NF009773">
    <property type="entry name" value="PRK13270.1"/>
    <property type="match status" value="1"/>
</dbReference>
<evidence type="ECO:0000256" key="1">
    <source>
        <dbReference type="ARBA" id="ARBA00022801"/>
    </source>
</evidence>
<dbReference type="AlphaFoldDB" id="A0A1G7D7X3"/>
<gene>
    <name evidence="3" type="ORF">SAMN04487992_101399</name>
</gene>
<dbReference type="SUPFAM" id="SSF48208">
    <property type="entry name" value="Six-hairpin glycosidases"/>
    <property type="match status" value="1"/>
</dbReference>
<dbReference type="PANTHER" id="PTHR23403">
    <property type="entry name" value="TREHALASE"/>
    <property type="match status" value="1"/>
</dbReference>
<dbReference type="PRINTS" id="PR00744">
    <property type="entry name" value="GLHYDRLASE37"/>
</dbReference>
<dbReference type="Proteomes" id="UP000182114">
    <property type="component" value="Unassembled WGS sequence"/>
</dbReference>
<dbReference type="GO" id="GO:0005993">
    <property type="term" value="P:trehalose catabolic process"/>
    <property type="evidence" value="ECO:0007669"/>
    <property type="project" value="TreeGrafter"/>
</dbReference>
<accession>A0A1G7D7X3</accession>
<organism evidence="3 4">
    <name type="scientific">Cellulophaga baltica</name>
    <dbReference type="NCBI Taxonomy" id="76594"/>
    <lineage>
        <taxon>Bacteria</taxon>
        <taxon>Pseudomonadati</taxon>
        <taxon>Bacteroidota</taxon>
        <taxon>Flavobacteriia</taxon>
        <taxon>Flavobacteriales</taxon>
        <taxon>Flavobacteriaceae</taxon>
        <taxon>Cellulophaga</taxon>
    </lineage>
</organism>
<dbReference type="PROSITE" id="PS00927">
    <property type="entry name" value="TREHALASE_1"/>
    <property type="match status" value="1"/>
</dbReference>
<evidence type="ECO:0000313" key="3">
    <source>
        <dbReference type="EMBL" id="SDE47633.1"/>
    </source>
</evidence>
<dbReference type="InterPro" id="IPR018232">
    <property type="entry name" value="Glyco_hydro_37_CS"/>
</dbReference>
<evidence type="ECO:0000313" key="4">
    <source>
        <dbReference type="Proteomes" id="UP000182114"/>
    </source>
</evidence>
<dbReference type="Pfam" id="PF01204">
    <property type="entry name" value="Trehalase"/>
    <property type="match status" value="1"/>
</dbReference>
<dbReference type="GO" id="GO:0004555">
    <property type="term" value="F:alpha,alpha-trehalase activity"/>
    <property type="evidence" value="ECO:0007669"/>
    <property type="project" value="InterPro"/>
</dbReference>
<dbReference type="PROSITE" id="PS51257">
    <property type="entry name" value="PROKAR_LIPOPROTEIN"/>
    <property type="match status" value="1"/>
</dbReference>